<feature type="compositionally biased region" description="Basic and acidic residues" evidence="7">
    <location>
        <begin position="327"/>
        <end position="338"/>
    </location>
</feature>
<gene>
    <name evidence="9" type="ORF">OSB1V03_LOCUS9708</name>
</gene>
<dbReference type="Proteomes" id="UP000759131">
    <property type="component" value="Unassembled WGS sequence"/>
</dbReference>
<reference evidence="9" key="1">
    <citation type="submission" date="2020-11" db="EMBL/GenBank/DDBJ databases">
        <authorList>
            <person name="Tran Van P."/>
        </authorList>
    </citation>
    <scope>NUCLEOTIDE SEQUENCE</scope>
</reference>
<keyword evidence="5 6" id="KW-0472">Membrane</keyword>
<dbReference type="OrthoDB" id="5979286at2759"/>
<dbReference type="InterPro" id="IPR007735">
    <property type="entry name" value="Pecanex_C"/>
</dbReference>
<keyword evidence="4 6" id="KW-1133">Transmembrane helix</keyword>
<evidence type="ECO:0000256" key="5">
    <source>
        <dbReference type="ARBA" id="ARBA00023136"/>
    </source>
</evidence>
<evidence type="ECO:0000256" key="4">
    <source>
        <dbReference type="ARBA" id="ARBA00022989"/>
    </source>
</evidence>
<evidence type="ECO:0000256" key="2">
    <source>
        <dbReference type="ARBA" id="ARBA00010170"/>
    </source>
</evidence>
<dbReference type="InterPro" id="IPR039797">
    <property type="entry name" value="Pecanex"/>
</dbReference>
<proteinExistence type="inferred from homology"/>
<comment type="caution">
    <text evidence="6">Lacks conserved residue(s) required for the propagation of feature annotation.</text>
</comment>
<evidence type="ECO:0000256" key="1">
    <source>
        <dbReference type="ARBA" id="ARBA00004141"/>
    </source>
</evidence>
<dbReference type="EMBL" id="OC861246">
    <property type="protein sequence ID" value="CAD7629291.1"/>
    <property type="molecule type" value="Genomic_DNA"/>
</dbReference>
<dbReference type="Pfam" id="PF05041">
    <property type="entry name" value="Pecanex_C"/>
    <property type="match status" value="1"/>
</dbReference>
<evidence type="ECO:0000313" key="10">
    <source>
        <dbReference type="Proteomes" id="UP000759131"/>
    </source>
</evidence>
<protein>
    <recommendedName>
        <fullName evidence="6">Pecanex-like protein</fullName>
    </recommendedName>
</protein>
<evidence type="ECO:0000256" key="3">
    <source>
        <dbReference type="ARBA" id="ARBA00022692"/>
    </source>
</evidence>
<evidence type="ECO:0000256" key="7">
    <source>
        <dbReference type="SAM" id="MobiDB-lite"/>
    </source>
</evidence>
<evidence type="ECO:0000256" key="6">
    <source>
        <dbReference type="RuleBase" id="RU367089"/>
    </source>
</evidence>
<dbReference type="PANTHER" id="PTHR12372">
    <property type="entry name" value="PECANEX"/>
    <property type="match status" value="1"/>
</dbReference>
<feature type="transmembrane region" description="Helical" evidence="6">
    <location>
        <begin position="6"/>
        <end position="35"/>
    </location>
</feature>
<comment type="similarity">
    <text evidence="2 6">Belongs to the pecanex family.</text>
</comment>
<dbReference type="GO" id="GO:0016020">
    <property type="term" value="C:membrane"/>
    <property type="evidence" value="ECO:0007669"/>
    <property type="project" value="UniProtKB-SubCell"/>
</dbReference>
<organism evidence="9">
    <name type="scientific">Medioppia subpectinata</name>
    <dbReference type="NCBI Taxonomy" id="1979941"/>
    <lineage>
        <taxon>Eukaryota</taxon>
        <taxon>Metazoa</taxon>
        <taxon>Ecdysozoa</taxon>
        <taxon>Arthropoda</taxon>
        <taxon>Chelicerata</taxon>
        <taxon>Arachnida</taxon>
        <taxon>Acari</taxon>
        <taxon>Acariformes</taxon>
        <taxon>Sarcoptiformes</taxon>
        <taxon>Oribatida</taxon>
        <taxon>Brachypylina</taxon>
        <taxon>Oppioidea</taxon>
        <taxon>Oppiidae</taxon>
        <taxon>Medioppia</taxon>
    </lineage>
</organism>
<keyword evidence="10" id="KW-1185">Reference proteome</keyword>
<dbReference type="EMBL" id="CAJPIZ010006671">
    <property type="protein sequence ID" value="CAG2109721.1"/>
    <property type="molecule type" value="Genomic_DNA"/>
</dbReference>
<keyword evidence="3 6" id="KW-0812">Transmembrane</keyword>
<accession>A0A7R9KU42</accession>
<name>A0A7R9KU42_9ACAR</name>
<evidence type="ECO:0000259" key="8">
    <source>
        <dbReference type="Pfam" id="PF05041"/>
    </source>
</evidence>
<dbReference type="AlphaFoldDB" id="A0A7R9KU42"/>
<feature type="compositionally biased region" description="Polar residues" evidence="7">
    <location>
        <begin position="303"/>
        <end position="313"/>
    </location>
</feature>
<feature type="region of interest" description="Disordered" evidence="7">
    <location>
        <begin position="303"/>
        <end position="338"/>
    </location>
</feature>
<sequence length="665" mass="76106">MSFDVFIFPFIISLVLLSSIICAPILPLFTLPLYLMSFPRPLHFWPHINKSEIETNDTIYYEQLVPQFIKSLGNQCPVMSCCRAGSFLLARFDDRLVWIQVLESGFNYIKIQLKGLELQETSCHAVEATTIDDMIDEAFYVNAETKIQTIFNSYFWFAIQPLDTLIVKTYSGKDMADNARNVLTGVIDSPETSTAIKTLFCKVFVWVILKHRMNKTNNNKISSIQESVVLDIEKQVENTKTNPNLEAKSVLFYDVLKTRTQNTSEDLLSAFETNNNTNNVLSKWSDDEEDVLGSEDTTRLKSSKNILVNQLSESENKEPTSDSNETYNEKLHENDTEGEERVNENIINNSEVMRKESFFATFDDNGNKENRAIDSSGNISSHMLGSDNLADDWYNLLSPTNEWLTASLDYTYRKRINQSVKQLMFSDDWFKSVLNILCDEKSAQMTDNQISSLMDSYKQIVLVCFSCIYPINSMSKTNEMSAQTIYQIFNGKIPDNGYNNQFLDKNKDLYDIIIKSFQYTVKIAMDQILMAEQMATLNELIDVLIDYDMNWFIGDETSSQWKESLIVEKRNLFSIGKDAIKECFTSHLLSLQDIGVHLCSLNRAVIEAIWSSLSLELLYLTNDDDERFSIQANPVILRNLTVQAANAPIGYPVFVSQPILINHFT</sequence>
<dbReference type="PANTHER" id="PTHR12372:SF6">
    <property type="entry name" value="PECANEX-LIKE PROTEIN 4"/>
    <property type="match status" value="1"/>
</dbReference>
<feature type="domain" description="Pecanex C-terminal" evidence="8">
    <location>
        <begin position="472"/>
        <end position="658"/>
    </location>
</feature>
<comment type="subcellular location">
    <subcellularLocation>
        <location evidence="1 6">Membrane</location>
        <topology evidence="1 6">Multi-pass membrane protein</topology>
    </subcellularLocation>
</comment>
<evidence type="ECO:0000313" key="9">
    <source>
        <dbReference type="EMBL" id="CAD7629291.1"/>
    </source>
</evidence>